<reference evidence="1 2" key="1">
    <citation type="submission" date="2017-09" db="EMBL/GenBank/DDBJ databases">
        <title>Depth-based differentiation of microbial function through sediment-hosted aquifers and enrichment of novel symbionts in the deep terrestrial subsurface.</title>
        <authorList>
            <person name="Probst A.J."/>
            <person name="Ladd B."/>
            <person name="Jarett J.K."/>
            <person name="Geller-Mcgrath D.E."/>
            <person name="Sieber C.M."/>
            <person name="Emerson J.B."/>
            <person name="Anantharaman K."/>
            <person name="Thomas B.C."/>
            <person name="Malmstrom R."/>
            <person name="Stieglmeier M."/>
            <person name="Klingl A."/>
            <person name="Woyke T."/>
            <person name="Ryan C.M."/>
            <person name="Banfield J.F."/>
        </authorList>
    </citation>
    <scope>NUCLEOTIDE SEQUENCE [LARGE SCALE GENOMIC DNA]</scope>
    <source>
        <strain evidence="1">CG22_combo_CG10-13_8_21_14_all_43_12</strain>
    </source>
</reference>
<organism evidence="1 2">
    <name type="scientific">Candidatus Collierbacteria bacterium CG22_combo_CG10-13_8_21_14_all_43_12</name>
    <dbReference type="NCBI Taxonomy" id="1974537"/>
    <lineage>
        <taxon>Bacteria</taxon>
        <taxon>Candidatus Collieribacteriota</taxon>
    </lineage>
</organism>
<evidence type="ECO:0000313" key="2">
    <source>
        <dbReference type="Proteomes" id="UP000231136"/>
    </source>
</evidence>
<sequence>MWGEPREGTEAYAIKKEVERIQKAAQDKGLDQLFSKAFHDSIFAYTSWIKDKRNRRYVLPRVTSGKELDKKIDKQTVKAVEFKMSDILYRVEELTRYGYSIASNPPFK</sequence>
<gene>
    <name evidence="1" type="ORF">COW83_04275</name>
</gene>
<dbReference type="Proteomes" id="UP000231136">
    <property type="component" value="Unassembled WGS sequence"/>
</dbReference>
<evidence type="ECO:0000313" key="1">
    <source>
        <dbReference type="EMBL" id="PIP85420.1"/>
    </source>
</evidence>
<protein>
    <submittedName>
        <fullName evidence="1">Uncharacterized protein</fullName>
    </submittedName>
</protein>
<proteinExistence type="predicted"/>
<comment type="caution">
    <text evidence="1">The sequence shown here is derived from an EMBL/GenBank/DDBJ whole genome shotgun (WGS) entry which is preliminary data.</text>
</comment>
<dbReference type="AlphaFoldDB" id="A0A2H0DV11"/>
<name>A0A2H0DV11_9BACT</name>
<dbReference type="EMBL" id="PCTR01000128">
    <property type="protein sequence ID" value="PIP85420.1"/>
    <property type="molecule type" value="Genomic_DNA"/>
</dbReference>
<accession>A0A2H0DV11</accession>